<dbReference type="Proteomes" id="UP000095287">
    <property type="component" value="Unplaced"/>
</dbReference>
<evidence type="ECO:0000259" key="2">
    <source>
        <dbReference type="SMART" id="SM00228"/>
    </source>
</evidence>
<dbReference type="Pfam" id="PF01431">
    <property type="entry name" value="Peptidase_M13"/>
    <property type="match status" value="1"/>
</dbReference>
<feature type="domain" description="PDZ" evidence="2">
    <location>
        <begin position="675"/>
        <end position="742"/>
    </location>
</feature>
<dbReference type="SUPFAM" id="SSF50156">
    <property type="entry name" value="PDZ domain-like"/>
    <property type="match status" value="1"/>
</dbReference>
<dbReference type="InterPro" id="IPR000718">
    <property type="entry name" value="Peptidase_M13"/>
</dbReference>
<feature type="chain" id="PRO_5009313279" evidence="1">
    <location>
        <begin position="22"/>
        <end position="945"/>
    </location>
</feature>
<dbReference type="GO" id="GO:0004222">
    <property type="term" value="F:metalloendopeptidase activity"/>
    <property type="evidence" value="ECO:0007669"/>
    <property type="project" value="InterPro"/>
</dbReference>
<dbReference type="InterPro" id="IPR036034">
    <property type="entry name" value="PDZ_sf"/>
</dbReference>
<accession>A0A1I7ZCX2</accession>
<dbReference type="GO" id="GO:0006508">
    <property type="term" value="P:proteolysis"/>
    <property type="evidence" value="ECO:0007669"/>
    <property type="project" value="InterPro"/>
</dbReference>
<dbReference type="InterPro" id="IPR018497">
    <property type="entry name" value="Peptidase_M13_C"/>
</dbReference>
<dbReference type="PANTHER" id="PTHR31327">
    <property type="entry name" value="SPERM MEIOSIS PDZ DOMAIN CONTAINING PROTEINS-RELATED"/>
    <property type="match status" value="1"/>
</dbReference>
<evidence type="ECO:0000313" key="4">
    <source>
        <dbReference type="WBParaSite" id="L893_g24906.t1"/>
    </source>
</evidence>
<keyword evidence="3" id="KW-1185">Reference proteome</keyword>
<dbReference type="AlphaFoldDB" id="A0A1I7ZCX2"/>
<feature type="domain" description="PDZ" evidence="2">
    <location>
        <begin position="773"/>
        <end position="843"/>
    </location>
</feature>
<dbReference type="WBParaSite" id="L893_g24906.t1">
    <property type="protein sequence ID" value="L893_g24906.t1"/>
    <property type="gene ID" value="L893_g24906"/>
</dbReference>
<feature type="signal peptide" evidence="1">
    <location>
        <begin position="1"/>
        <end position="21"/>
    </location>
</feature>
<dbReference type="InterPro" id="IPR040264">
    <property type="entry name" value="T15H9.4-like"/>
</dbReference>
<name>A0A1I7ZCX2_9BILA</name>
<dbReference type="SUPFAM" id="SSF55486">
    <property type="entry name" value="Metalloproteases ('zincins'), catalytic domain"/>
    <property type="match status" value="1"/>
</dbReference>
<dbReference type="InterPro" id="IPR001478">
    <property type="entry name" value="PDZ"/>
</dbReference>
<dbReference type="Gene3D" id="3.40.390.10">
    <property type="entry name" value="Collagenase (Catalytic Domain)"/>
    <property type="match status" value="1"/>
</dbReference>
<dbReference type="InterPro" id="IPR024079">
    <property type="entry name" value="MetalloPept_cat_dom_sf"/>
</dbReference>
<organism evidence="3 4">
    <name type="scientific">Steinernema glaseri</name>
    <dbReference type="NCBI Taxonomy" id="37863"/>
    <lineage>
        <taxon>Eukaryota</taxon>
        <taxon>Metazoa</taxon>
        <taxon>Ecdysozoa</taxon>
        <taxon>Nematoda</taxon>
        <taxon>Chromadorea</taxon>
        <taxon>Rhabditida</taxon>
        <taxon>Tylenchina</taxon>
        <taxon>Panagrolaimomorpha</taxon>
        <taxon>Strongyloidoidea</taxon>
        <taxon>Steinernematidae</taxon>
        <taxon>Steinernema</taxon>
    </lineage>
</organism>
<dbReference type="Gene3D" id="2.30.42.10">
    <property type="match status" value="1"/>
</dbReference>
<reference evidence="4" key="1">
    <citation type="submission" date="2016-11" db="UniProtKB">
        <authorList>
            <consortium name="WormBaseParasite"/>
        </authorList>
    </citation>
    <scope>IDENTIFICATION</scope>
</reference>
<keyword evidence="1" id="KW-0732">Signal</keyword>
<dbReference type="PROSITE" id="PS51885">
    <property type="entry name" value="NEPRILYSIN"/>
    <property type="match status" value="1"/>
</dbReference>
<evidence type="ECO:0000313" key="3">
    <source>
        <dbReference type="Proteomes" id="UP000095287"/>
    </source>
</evidence>
<proteinExistence type="predicted"/>
<dbReference type="SMART" id="SM00228">
    <property type="entry name" value="PDZ"/>
    <property type="match status" value="2"/>
</dbReference>
<evidence type="ECO:0000256" key="1">
    <source>
        <dbReference type="SAM" id="SignalP"/>
    </source>
</evidence>
<protein>
    <submittedName>
        <fullName evidence="4">PDZ domain-containing protein</fullName>
    </submittedName>
</protein>
<sequence>MRSEMRLCALLLAGLLSLGAADFNTFDFAHSFSKSVGACDDLYLHSCNFDGNRNESFGYELRDRFYDEILNLVLKYDLSFKDHIFSRLRYVFMKEVHDDKMMKEGIALARKAYEGEDYPIIREDYEHKKQLSIEATEGWFGDSLIESYCAMCLGRLLLEKTSVSVQGVLLSGNAILSTVECVFSACPAFIQGIALGYKKLTDHYNRMDMEKWTVKANYRNPYDLDVKEVEKDLTNLEGYKAFLLEVLKSRGLAPYVNIVVMKLMIENGKFLSKEKRATVTKFYGLIRAEFIKAIREKEQSIEAINGFKIDLYFSDDIDNLQLYEDALKFYEADIRSSFDPTIEQILSCDRNCTFEQLRKHIHMSFHNYLNRNESNGSILRYINGEYPIYTFNPTLGPQHMSFFPAVSNYLSQKLPYGIQFGAIGFSLARELIGKFEKDLRLSEAAKKHLQDQYQCYSDYYQSYGAKEREGVALYPEEAQKTKEGILDVEAMRIALNAMINSSSYRGFKSASLSMSTFNDVEWFFLTAMLGSCDEREDLEQYEAFKNSSRTRDSKRLNAIARQMPQFSRMFRSIGAAERNELSHFRLSGLGLLQVVLVARQMRETDRRGRQKTPFVHHSVATSSRILVNSLSVMSKSVDGEKPRSTYQQQHLGHPPLLPPHFIQEVTVEMQFHPGEKVGILVSKGLLVIKVEQQSAINKLFLCDFVTHVNGNPVDSKKLFYVMLHNIRKSGNAPFTVRVRRPIWNTLTNTLPVSYDRPRGYQYFTGLFVLYPASSLGISIKAYNNKVYVSHTEQNSLAMSACYIGDCIVEVGGVPVTGTARCSELLLAGLKKDKFVTFTIERAVDENALMAVRIALLAEKTQLIDPLMAQDCLDIAAAETERFKKYILNEITLNSIYRTDAKKSEKHVAMAEMSSESAIGADPYNPMLMQKVPIEQATVPATKPNP</sequence>